<dbReference type="EMBL" id="CAADFN010000001">
    <property type="protein sequence ID" value="VFK12791.1"/>
    <property type="molecule type" value="Genomic_DNA"/>
</dbReference>
<reference evidence="1" key="1">
    <citation type="submission" date="2019-02" db="EMBL/GenBank/DDBJ databases">
        <authorList>
            <person name="Gruber-Vodicka R. H."/>
            <person name="Seah K. B. B."/>
        </authorList>
    </citation>
    <scope>NUCLEOTIDE SEQUENCE</scope>
    <source>
        <strain evidence="1">BECK_BY7</strain>
    </source>
</reference>
<evidence type="ECO:0000313" key="1">
    <source>
        <dbReference type="EMBL" id="VFK12791.1"/>
    </source>
</evidence>
<gene>
    <name evidence="1" type="ORF">BECKLFY1418C_GA0070996_100187</name>
</gene>
<protein>
    <submittedName>
        <fullName evidence="1">Bacteriophage lambda head decoration protein D</fullName>
    </submittedName>
</protein>
<dbReference type="InterPro" id="IPR004195">
    <property type="entry name" value="Head_decoration_D"/>
</dbReference>
<dbReference type="Pfam" id="PF02924">
    <property type="entry name" value="HDPD"/>
    <property type="match status" value="1"/>
</dbReference>
<proteinExistence type="predicted"/>
<dbReference type="Gene3D" id="2.40.300.10">
    <property type="entry name" value="Head decoration protein D"/>
    <property type="match status" value="1"/>
</dbReference>
<name>A0A450W7A1_9GAMM</name>
<sequence length="115" mass="12054">MTEFYTPDSLIAGDHPIVTQSVTVATGQNLKRGTLLGKVSASGKVVLSEAAANDGSQTPYAVLSEDTDATDGDKTTIAYLSGEFDEDSITFGIGHTADSARDALRAINIYLKTLV</sequence>
<accession>A0A450W7A1</accession>
<organism evidence="1">
    <name type="scientific">Candidatus Kentrum sp. LFY</name>
    <dbReference type="NCBI Taxonomy" id="2126342"/>
    <lineage>
        <taxon>Bacteria</taxon>
        <taxon>Pseudomonadati</taxon>
        <taxon>Pseudomonadota</taxon>
        <taxon>Gammaproteobacteria</taxon>
        <taxon>Candidatus Kentrum</taxon>
    </lineage>
</organism>
<dbReference type="AlphaFoldDB" id="A0A450W7A1"/>